<protein>
    <submittedName>
        <fullName evidence="2">Uncharacterized protein</fullName>
    </submittedName>
</protein>
<accession>A0A4R6Y0L0</accession>
<proteinExistence type="predicted"/>
<feature type="region of interest" description="Disordered" evidence="1">
    <location>
        <begin position="235"/>
        <end position="256"/>
    </location>
</feature>
<dbReference type="EMBL" id="SNZF01000066">
    <property type="protein sequence ID" value="TDR27771.1"/>
    <property type="molecule type" value="Genomic_DNA"/>
</dbReference>
<evidence type="ECO:0000313" key="3">
    <source>
        <dbReference type="Proteomes" id="UP000294958"/>
    </source>
</evidence>
<reference evidence="2 3" key="1">
    <citation type="submission" date="2019-03" db="EMBL/GenBank/DDBJ databases">
        <title>Genomic Encyclopedia of Type Strains, Phase IV (KMG-IV): sequencing the most valuable type-strain genomes for metagenomic binning, comparative biology and taxonomic classification.</title>
        <authorList>
            <person name="Goeker M."/>
        </authorList>
    </citation>
    <scope>NUCLEOTIDE SEQUENCE [LARGE SCALE GENOMIC DNA]</scope>
    <source>
        <strain evidence="2 3">DSM 11603</strain>
    </source>
</reference>
<gene>
    <name evidence="2" type="ORF">DES43_1668</name>
</gene>
<evidence type="ECO:0000256" key="1">
    <source>
        <dbReference type="SAM" id="MobiDB-lite"/>
    </source>
</evidence>
<keyword evidence="3" id="KW-1185">Reference proteome</keyword>
<name>A0A4R6Y0L0_9HYPH</name>
<dbReference type="Proteomes" id="UP000294958">
    <property type="component" value="Unassembled WGS sequence"/>
</dbReference>
<comment type="caution">
    <text evidence="2">The sequence shown here is derived from an EMBL/GenBank/DDBJ whole genome shotgun (WGS) entry which is preliminary data.</text>
</comment>
<sequence length="323" mass="35561">MQNEWAFWQRALAIGNGRRLTKDEMRSLEATTEPQTGFWRKRNKSGSDVPVAIWHDGNGMVAKVGRDMADHADEIWTWCCDWPISEEAYRSVAENGEAWPGSDPVVQEQVAGAGHNSGEIDEAEAFADQVDAAEKGKDAYARIADDEQLAAAQSLRSRLLELKSEGEKKHKREKEPHLEAGRAVDKKWLPNVKRAQAAADAIRASMNTYETEKLRKQREAEAARLTAEIAARKEADKANAPAPVEQQPEPVAAAPTPIRGSYGRAASVSVVNVVTAITDQDALYRFLKDHPDLKNCMFDLAKRAVAKGHTVPGVTVEEQAKVA</sequence>
<evidence type="ECO:0000313" key="2">
    <source>
        <dbReference type="EMBL" id="TDR27771.1"/>
    </source>
</evidence>
<organism evidence="2 3">
    <name type="scientific">Aquamicrobium defluvii</name>
    <dbReference type="NCBI Taxonomy" id="69279"/>
    <lineage>
        <taxon>Bacteria</taxon>
        <taxon>Pseudomonadati</taxon>
        <taxon>Pseudomonadota</taxon>
        <taxon>Alphaproteobacteria</taxon>
        <taxon>Hyphomicrobiales</taxon>
        <taxon>Phyllobacteriaceae</taxon>
        <taxon>Aquamicrobium</taxon>
    </lineage>
</organism>
<dbReference type="AlphaFoldDB" id="A0A4R6Y0L0"/>